<dbReference type="Proteomes" id="UP001055879">
    <property type="component" value="Linkage Group LG11"/>
</dbReference>
<keyword evidence="2" id="KW-1185">Reference proteome</keyword>
<evidence type="ECO:0000313" key="2">
    <source>
        <dbReference type="Proteomes" id="UP001055879"/>
    </source>
</evidence>
<reference evidence="2" key="1">
    <citation type="journal article" date="2022" name="Mol. Ecol. Resour.">
        <title>The genomes of chicory, endive, great burdock and yacon provide insights into Asteraceae palaeo-polyploidization history and plant inulin production.</title>
        <authorList>
            <person name="Fan W."/>
            <person name="Wang S."/>
            <person name="Wang H."/>
            <person name="Wang A."/>
            <person name="Jiang F."/>
            <person name="Liu H."/>
            <person name="Zhao H."/>
            <person name="Xu D."/>
            <person name="Zhang Y."/>
        </authorList>
    </citation>
    <scope>NUCLEOTIDE SEQUENCE [LARGE SCALE GENOMIC DNA]</scope>
    <source>
        <strain evidence="2">cv. Niubang</strain>
    </source>
</reference>
<evidence type="ECO:0000313" key="1">
    <source>
        <dbReference type="EMBL" id="KAI3692966.1"/>
    </source>
</evidence>
<name>A0ACB8Z6H2_ARCLA</name>
<dbReference type="EMBL" id="CM042057">
    <property type="protein sequence ID" value="KAI3692966.1"/>
    <property type="molecule type" value="Genomic_DNA"/>
</dbReference>
<proteinExistence type="predicted"/>
<organism evidence="1 2">
    <name type="scientific">Arctium lappa</name>
    <name type="common">Greater burdock</name>
    <name type="synonym">Lappa major</name>
    <dbReference type="NCBI Taxonomy" id="4217"/>
    <lineage>
        <taxon>Eukaryota</taxon>
        <taxon>Viridiplantae</taxon>
        <taxon>Streptophyta</taxon>
        <taxon>Embryophyta</taxon>
        <taxon>Tracheophyta</taxon>
        <taxon>Spermatophyta</taxon>
        <taxon>Magnoliopsida</taxon>
        <taxon>eudicotyledons</taxon>
        <taxon>Gunneridae</taxon>
        <taxon>Pentapetalae</taxon>
        <taxon>asterids</taxon>
        <taxon>campanulids</taxon>
        <taxon>Asterales</taxon>
        <taxon>Asteraceae</taxon>
        <taxon>Carduoideae</taxon>
        <taxon>Cardueae</taxon>
        <taxon>Arctiinae</taxon>
        <taxon>Arctium</taxon>
    </lineage>
</organism>
<gene>
    <name evidence="1" type="ORF">L6452_32791</name>
</gene>
<reference evidence="1 2" key="2">
    <citation type="journal article" date="2022" name="Mol. Ecol. Resour.">
        <title>The genomes of chicory, endive, great burdock and yacon provide insights into Asteraceae paleo-polyploidization history and plant inulin production.</title>
        <authorList>
            <person name="Fan W."/>
            <person name="Wang S."/>
            <person name="Wang H."/>
            <person name="Wang A."/>
            <person name="Jiang F."/>
            <person name="Liu H."/>
            <person name="Zhao H."/>
            <person name="Xu D."/>
            <person name="Zhang Y."/>
        </authorList>
    </citation>
    <scope>NUCLEOTIDE SEQUENCE [LARGE SCALE GENOMIC DNA]</scope>
    <source>
        <strain evidence="2">cv. Niubang</strain>
    </source>
</reference>
<sequence length="222" mass="25609">MPCRMSLKSLKEIRNIKDEDGIIIRNKDRLVAMGYCQEEGIDYHETFAPVARLEAIRIFLAYAAHKGFKVYQMDVKSAFLNGKLNEEVYVQQPPGFESAEFPNYVYDLDKALYGLIQAPRVGYATLSIFLINNRFEKGSIDTTLFIKRYKNEMVLVQLCVDDIIFGSTNQKYCDKLSELMKSEFEMSLMGELTFFLVLQVTQTSDGTFINQSKYVYDILKKV</sequence>
<protein>
    <submittedName>
        <fullName evidence="1">Uncharacterized protein</fullName>
    </submittedName>
</protein>
<comment type="caution">
    <text evidence="1">The sequence shown here is derived from an EMBL/GenBank/DDBJ whole genome shotgun (WGS) entry which is preliminary data.</text>
</comment>
<accession>A0ACB8Z6H2</accession>